<feature type="transmembrane region" description="Helical" evidence="5">
    <location>
        <begin position="171"/>
        <end position="201"/>
    </location>
</feature>
<proteinExistence type="predicted"/>
<dbReference type="PANTHER" id="PTHR23112">
    <property type="entry name" value="G PROTEIN-COUPLED RECEPTOR 157-RELATED"/>
    <property type="match status" value="1"/>
</dbReference>
<dbReference type="Proteomes" id="UP000070444">
    <property type="component" value="Unassembled WGS sequence"/>
</dbReference>
<dbReference type="GO" id="GO:0007189">
    <property type="term" value="P:adenylate cyclase-activating G protein-coupled receptor signaling pathway"/>
    <property type="evidence" value="ECO:0007669"/>
    <property type="project" value="TreeGrafter"/>
</dbReference>
<dbReference type="PANTHER" id="PTHR23112:SF37">
    <property type="entry name" value="G PROTEIN-COUPLED RECEPTOR GPR1"/>
    <property type="match status" value="1"/>
</dbReference>
<feature type="transmembrane region" description="Helical" evidence="5">
    <location>
        <begin position="25"/>
        <end position="48"/>
    </location>
</feature>
<evidence type="ECO:0000256" key="4">
    <source>
        <dbReference type="ARBA" id="ARBA00023136"/>
    </source>
</evidence>
<feature type="transmembrane region" description="Helical" evidence="5">
    <location>
        <begin position="128"/>
        <end position="151"/>
    </location>
</feature>
<dbReference type="GO" id="GO:0004930">
    <property type="term" value="F:G protein-coupled receptor activity"/>
    <property type="evidence" value="ECO:0007669"/>
    <property type="project" value="TreeGrafter"/>
</dbReference>
<feature type="transmembrane region" description="Helical" evidence="5">
    <location>
        <begin position="93"/>
        <end position="116"/>
    </location>
</feature>
<name>A0A137P9K6_CONC2</name>
<evidence type="ECO:0000256" key="3">
    <source>
        <dbReference type="ARBA" id="ARBA00022989"/>
    </source>
</evidence>
<dbReference type="Gene3D" id="1.20.1070.10">
    <property type="entry name" value="Rhodopsin 7-helix transmembrane proteins"/>
    <property type="match status" value="1"/>
</dbReference>
<reference evidence="6 7" key="1">
    <citation type="journal article" date="2015" name="Genome Biol. Evol.">
        <title>Phylogenomic analyses indicate that early fungi evolved digesting cell walls of algal ancestors of land plants.</title>
        <authorList>
            <person name="Chang Y."/>
            <person name="Wang S."/>
            <person name="Sekimoto S."/>
            <person name="Aerts A.L."/>
            <person name="Choi C."/>
            <person name="Clum A."/>
            <person name="LaButti K.M."/>
            <person name="Lindquist E.A."/>
            <person name="Yee Ngan C."/>
            <person name="Ohm R.A."/>
            <person name="Salamov A.A."/>
            <person name="Grigoriev I.V."/>
            <person name="Spatafora J.W."/>
            <person name="Berbee M.L."/>
        </authorList>
    </citation>
    <scope>NUCLEOTIDE SEQUENCE [LARGE SCALE GENOMIC DNA]</scope>
    <source>
        <strain evidence="6 7">NRRL 28638</strain>
    </source>
</reference>
<evidence type="ECO:0000313" key="7">
    <source>
        <dbReference type="Proteomes" id="UP000070444"/>
    </source>
</evidence>
<dbReference type="OrthoDB" id="3251871at2759"/>
<gene>
    <name evidence="6" type="ORF">CONCODRAFT_78185</name>
</gene>
<evidence type="ECO:0008006" key="8">
    <source>
        <dbReference type="Google" id="ProtNLM"/>
    </source>
</evidence>
<keyword evidence="3 5" id="KW-1133">Transmembrane helix</keyword>
<evidence type="ECO:0000256" key="5">
    <source>
        <dbReference type="SAM" id="Phobius"/>
    </source>
</evidence>
<accession>A0A137P9K6</accession>
<dbReference type="STRING" id="796925.A0A137P9K6"/>
<evidence type="ECO:0000256" key="2">
    <source>
        <dbReference type="ARBA" id="ARBA00022692"/>
    </source>
</evidence>
<feature type="transmembrane region" description="Helical" evidence="5">
    <location>
        <begin position="281"/>
        <end position="298"/>
    </location>
</feature>
<evidence type="ECO:0000313" key="6">
    <source>
        <dbReference type="EMBL" id="KXN71679.1"/>
    </source>
</evidence>
<evidence type="ECO:0000256" key="1">
    <source>
        <dbReference type="ARBA" id="ARBA00004141"/>
    </source>
</evidence>
<feature type="transmembrane region" description="Helical" evidence="5">
    <location>
        <begin position="234"/>
        <end position="261"/>
    </location>
</feature>
<dbReference type="OMA" id="TRIVWID"/>
<dbReference type="AlphaFoldDB" id="A0A137P9K6"/>
<keyword evidence="4 5" id="KW-0472">Membrane</keyword>
<dbReference type="GO" id="GO:0005886">
    <property type="term" value="C:plasma membrane"/>
    <property type="evidence" value="ECO:0007669"/>
    <property type="project" value="TreeGrafter"/>
</dbReference>
<protein>
    <recommendedName>
        <fullName evidence="8">G-protein coupled receptors family 2 profile 2 domain-containing protein</fullName>
    </recommendedName>
</protein>
<keyword evidence="2 5" id="KW-0812">Transmembrane</keyword>
<dbReference type="SUPFAM" id="SSF81321">
    <property type="entry name" value="Family A G protein-coupled receptor-like"/>
    <property type="match status" value="1"/>
</dbReference>
<organism evidence="6 7">
    <name type="scientific">Conidiobolus coronatus (strain ATCC 28846 / CBS 209.66 / NRRL 28638)</name>
    <name type="common">Delacroixia coronata</name>
    <dbReference type="NCBI Taxonomy" id="796925"/>
    <lineage>
        <taxon>Eukaryota</taxon>
        <taxon>Fungi</taxon>
        <taxon>Fungi incertae sedis</taxon>
        <taxon>Zoopagomycota</taxon>
        <taxon>Entomophthoromycotina</taxon>
        <taxon>Entomophthoromycetes</taxon>
        <taxon>Entomophthorales</taxon>
        <taxon>Ancylistaceae</taxon>
        <taxon>Conidiobolus</taxon>
    </lineage>
</organism>
<dbReference type="EMBL" id="KQ964469">
    <property type="protein sequence ID" value="KXN71679.1"/>
    <property type="molecule type" value="Genomic_DNA"/>
</dbReference>
<keyword evidence="7" id="KW-1185">Reference proteome</keyword>
<feature type="transmembrane region" description="Helical" evidence="5">
    <location>
        <begin position="60"/>
        <end position="81"/>
    </location>
</feature>
<comment type="subcellular location">
    <subcellularLocation>
        <location evidence="1">Membrane</location>
        <topology evidence="1">Multi-pass membrane protein</topology>
    </subcellularLocation>
</comment>
<sequence length="410" mass="46811">MSDTQSADMEAYIELWDRVYKSTLYVVNSISIGVGICVLIIIGLIYMFGKKAQRRATFHLVIGIALMDVLFAIAHMTISSLDYDYQCYISGFLFLFTQLCSLFLNISIALNLQLLLLHHKDLPRRIEVMYYLVSVIAAALITGVPMFAGAFGYDTEENSCWFFNESSLQSITWQICVLYGWIITGVLYCTGVISVILYKLVSNNNELRKFRVNARENTTRLEERKKYEKTIHRVVGRVLLYPMVPILTLSMSFISTLYFYINKDVSKVLWFLGMLTLSSRGIITGIVFCFDPVVCNAWKSTKMTLVKSYYPSLYHRELPTSVSNLTIDVVQPSSRLPTRIVWIDNMLSTIIYYLLLTKSQKHYIITQTNSKNRTSSQSDTYLSMGSVITIPDPHNRTSSTSTNLSFLKSL</sequence>